<evidence type="ECO:0000313" key="1">
    <source>
        <dbReference type="EMBL" id="KII63998.1"/>
    </source>
</evidence>
<comment type="caution">
    <text evidence="1">The sequence shown here is derived from an EMBL/GenBank/DDBJ whole genome shotgun (WGS) entry which is preliminary data.</text>
</comment>
<protein>
    <submittedName>
        <fullName evidence="1">Uncharacterized protein</fullName>
    </submittedName>
</protein>
<sequence>MVKIHIRQGEIQDVHKSIIDEVVCVNPTNIPKIQEKIRAVYHGTTSAAKWENFISYSKDVWTKEYPIETWNNFNQLNNESNNTFITNNALEHLNRELNERFINPHPNLYCFIKAIKEISIKRYRNRKHQRRLLKKTSKEILINIIICDLNSDK</sequence>
<accession>A0A0C2J4J8</accession>
<gene>
    <name evidence="1" type="ORF">RF11_08808</name>
</gene>
<keyword evidence="2" id="KW-1185">Reference proteome</keyword>
<reference evidence="1 2" key="1">
    <citation type="journal article" date="2014" name="Genome Biol. Evol.">
        <title>The genome of the myxosporean Thelohanellus kitauei shows adaptations to nutrient acquisition within its fish host.</title>
        <authorList>
            <person name="Yang Y."/>
            <person name="Xiong J."/>
            <person name="Zhou Z."/>
            <person name="Huo F."/>
            <person name="Miao W."/>
            <person name="Ran C."/>
            <person name="Liu Y."/>
            <person name="Zhang J."/>
            <person name="Feng J."/>
            <person name="Wang M."/>
            <person name="Wang M."/>
            <person name="Wang L."/>
            <person name="Yao B."/>
        </authorList>
    </citation>
    <scope>NUCLEOTIDE SEQUENCE [LARGE SCALE GENOMIC DNA]</scope>
    <source>
        <strain evidence="1">Wuqing</strain>
    </source>
</reference>
<dbReference type="EMBL" id="JWZT01004477">
    <property type="protein sequence ID" value="KII63998.1"/>
    <property type="molecule type" value="Genomic_DNA"/>
</dbReference>
<dbReference type="Proteomes" id="UP000031668">
    <property type="component" value="Unassembled WGS sequence"/>
</dbReference>
<evidence type="ECO:0000313" key="2">
    <source>
        <dbReference type="Proteomes" id="UP000031668"/>
    </source>
</evidence>
<proteinExistence type="predicted"/>
<dbReference type="AlphaFoldDB" id="A0A0C2J4J8"/>
<organism evidence="1 2">
    <name type="scientific">Thelohanellus kitauei</name>
    <name type="common">Myxosporean</name>
    <dbReference type="NCBI Taxonomy" id="669202"/>
    <lineage>
        <taxon>Eukaryota</taxon>
        <taxon>Metazoa</taxon>
        <taxon>Cnidaria</taxon>
        <taxon>Myxozoa</taxon>
        <taxon>Myxosporea</taxon>
        <taxon>Bivalvulida</taxon>
        <taxon>Platysporina</taxon>
        <taxon>Myxobolidae</taxon>
        <taxon>Thelohanellus</taxon>
    </lineage>
</organism>
<name>A0A0C2J4J8_THEKT</name>